<gene>
    <name evidence="8" type="ORF">HP548_12285</name>
</gene>
<feature type="transmembrane region" description="Helical" evidence="6">
    <location>
        <begin position="256"/>
        <end position="281"/>
    </location>
</feature>
<dbReference type="Proteomes" id="UP000577724">
    <property type="component" value="Unassembled WGS sequence"/>
</dbReference>
<keyword evidence="4 6" id="KW-1133">Transmembrane helix</keyword>
<feature type="transmembrane region" description="Helical" evidence="6">
    <location>
        <begin position="89"/>
        <end position="122"/>
    </location>
</feature>
<evidence type="ECO:0000256" key="4">
    <source>
        <dbReference type="ARBA" id="ARBA00022989"/>
    </source>
</evidence>
<proteinExistence type="predicted"/>
<dbReference type="PANTHER" id="PTHR35007">
    <property type="entry name" value="INTEGRAL MEMBRANE PROTEIN-RELATED"/>
    <property type="match status" value="1"/>
</dbReference>
<evidence type="ECO:0000313" key="9">
    <source>
        <dbReference type="Proteomes" id="UP000577724"/>
    </source>
</evidence>
<comment type="caution">
    <text evidence="8">The sequence shown here is derived from an EMBL/GenBank/DDBJ whole genome shotgun (WGS) entry which is preliminary data.</text>
</comment>
<evidence type="ECO:0000256" key="2">
    <source>
        <dbReference type="ARBA" id="ARBA00022475"/>
    </source>
</evidence>
<sequence length="287" mass="32556">MIYIIVGAIFFLLLYVSLTTLLTTGRSYRSYAYIADNNKAMWKKVAGSLEVAARSKVKLSTEQHSALEKQLYRLGWKERPEDIAGQQLMFGGLAFVGFTFFAILTNSAPFFFLAIGVGFYFYRYPVSRLKKELSFKEKIAQEKLPDFIDHLILLFSAGLTPYAAIKLACEHAPEGLELDCTRLSKDMDLMSESRALERFAESIGTSSIKRFVFAMKQAIQMSKEEAEEIFKSQTKLMREIRVQNNRKIIKERPAKLQLISTGMFAFVLAVPLAIIVINFMAQMKGMG</sequence>
<evidence type="ECO:0000256" key="5">
    <source>
        <dbReference type="ARBA" id="ARBA00023136"/>
    </source>
</evidence>
<evidence type="ECO:0000256" key="3">
    <source>
        <dbReference type="ARBA" id="ARBA00022692"/>
    </source>
</evidence>
<evidence type="ECO:0000256" key="6">
    <source>
        <dbReference type="SAM" id="Phobius"/>
    </source>
</evidence>
<keyword evidence="2" id="KW-1003">Cell membrane</keyword>
<dbReference type="RefSeq" id="WP_175381793.1">
    <property type="nucleotide sequence ID" value="NZ_CBCRYD010000039.1"/>
</dbReference>
<feature type="domain" description="Type II secretion system protein GspF" evidence="7">
    <location>
        <begin position="147"/>
        <end position="270"/>
    </location>
</feature>
<evidence type="ECO:0000256" key="1">
    <source>
        <dbReference type="ARBA" id="ARBA00004651"/>
    </source>
</evidence>
<keyword evidence="3 6" id="KW-0812">Transmembrane</keyword>
<organism evidence="8 9">
    <name type="scientific">Paenibacillus taichungensis</name>
    <dbReference type="NCBI Taxonomy" id="484184"/>
    <lineage>
        <taxon>Bacteria</taxon>
        <taxon>Bacillati</taxon>
        <taxon>Bacillota</taxon>
        <taxon>Bacilli</taxon>
        <taxon>Bacillales</taxon>
        <taxon>Paenibacillaceae</taxon>
        <taxon>Paenibacillus</taxon>
    </lineage>
</organism>
<reference evidence="8 9" key="1">
    <citation type="submission" date="2020-05" db="EMBL/GenBank/DDBJ databases">
        <title>Genome Sequencing of Type Strains.</title>
        <authorList>
            <person name="Lemaire J.F."/>
            <person name="Inderbitzin P."/>
            <person name="Gregorio O.A."/>
            <person name="Collins S.B."/>
            <person name="Wespe N."/>
            <person name="Knight-Connoni V."/>
        </authorList>
    </citation>
    <scope>NUCLEOTIDE SEQUENCE [LARGE SCALE GENOMIC DNA]</scope>
    <source>
        <strain evidence="8 9">DSM 19942</strain>
    </source>
</reference>
<protein>
    <recommendedName>
        <fullName evidence="7">Type II secretion system protein GspF domain-containing protein</fullName>
    </recommendedName>
</protein>
<accession>A0ABX2MLF2</accession>
<dbReference type="Pfam" id="PF00482">
    <property type="entry name" value="T2SSF"/>
    <property type="match status" value="1"/>
</dbReference>
<keyword evidence="5 6" id="KW-0472">Membrane</keyword>
<evidence type="ECO:0000259" key="7">
    <source>
        <dbReference type="Pfam" id="PF00482"/>
    </source>
</evidence>
<dbReference type="InterPro" id="IPR018076">
    <property type="entry name" value="T2SS_GspF_dom"/>
</dbReference>
<dbReference type="PANTHER" id="PTHR35007:SF2">
    <property type="entry name" value="PILUS ASSEMBLE PROTEIN"/>
    <property type="match status" value="1"/>
</dbReference>
<evidence type="ECO:0000313" key="8">
    <source>
        <dbReference type="EMBL" id="NUU54855.1"/>
    </source>
</evidence>
<name>A0ABX2MLF2_9BACL</name>
<keyword evidence="9" id="KW-1185">Reference proteome</keyword>
<comment type="subcellular location">
    <subcellularLocation>
        <location evidence="1">Cell membrane</location>
        <topology evidence="1">Multi-pass membrane protein</topology>
    </subcellularLocation>
</comment>
<dbReference type="EMBL" id="JABMCC010000107">
    <property type="protein sequence ID" value="NUU54855.1"/>
    <property type="molecule type" value="Genomic_DNA"/>
</dbReference>